<feature type="domain" description="Phosphoribosyltransferase" evidence="1">
    <location>
        <begin position="64"/>
        <end position="201"/>
    </location>
</feature>
<dbReference type="GO" id="GO:0016757">
    <property type="term" value="F:glycosyltransferase activity"/>
    <property type="evidence" value="ECO:0007669"/>
    <property type="project" value="UniProtKB-KW"/>
</dbReference>
<dbReference type="InterPro" id="IPR000836">
    <property type="entry name" value="PRTase_dom"/>
</dbReference>
<keyword evidence="2" id="KW-0808">Transferase</keyword>
<name>A0ABV6IXJ0_9PROT</name>
<protein>
    <submittedName>
        <fullName evidence="2">Phosphoribosyltransferase</fullName>
    </submittedName>
</protein>
<keyword evidence="3" id="KW-1185">Reference proteome</keyword>
<reference evidence="2 3" key="1">
    <citation type="submission" date="2024-09" db="EMBL/GenBank/DDBJ databases">
        <authorList>
            <person name="Sun Q."/>
            <person name="Mori K."/>
        </authorList>
    </citation>
    <scope>NUCLEOTIDE SEQUENCE [LARGE SCALE GENOMIC DNA]</scope>
    <source>
        <strain evidence="2 3">CCM 7468</strain>
    </source>
</reference>
<evidence type="ECO:0000313" key="3">
    <source>
        <dbReference type="Proteomes" id="UP001589789"/>
    </source>
</evidence>
<keyword evidence="2" id="KW-0328">Glycosyltransferase</keyword>
<dbReference type="PANTHER" id="PTHR43218">
    <property type="entry name" value="PHOSPHORIBOSYLTRANSFERASE-RELATED"/>
    <property type="match status" value="1"/>
</dbReference>
<accession>A0ABV6IXJ0</accession>
<evidence type="ECO:0000313" key="2">
    <source>
        <dbReference type="EMBL" id="MFC0387430.1"/>
    </source>
</evidence>
<evidence type="ECO:0000259" key="1">
    <source>
        <dbReference type="Pfam" id="PF00156"/>
    </source>
</evidence>
<organism evidence="2 3">
    <name type="scientific">Muricoccus vinaceus</name>
    <dbReference type="NCBI Taxonomy" id="424704"/>
    <lineage>
        <taxon>Bacteria</taxon>
        <taxon>Pseudomonadati</taxon>
        <taxon>Pseudomonadota</taxon>
        <taxon>Alphaproteobacteria</taxon>
        <taxon>Acetobacterales</taxon>
        <taxon>Roseomonadaceae</taxon>
        <taxon>Muricoccus</taxon>
    </lineage>
</organism>
<comment type="caution">
    <text evidence="2">The sequence shown here is derived from an EMBL/GenBank/DDBJ whole genome shotgun (WGS) entry which is preliminary data.</text>
</comment>
<dbReference type="NCBIfam" id="NF004689">
    <property type="entry name" value="PRK06031.1"/>
    <property type="match status" value="1"/>
</dbReference>
<dbReference type="Proteomes" id="UP001589789">
    <property type="component" value="Unassembled WGS sequence"/>
</dbReference>
<dbReference type="Gene3D" id="3.40.50.2020">
    <property type="match status" value="1"/>
</dbReference>
<proteinExistence type="predicted"/>
<gene>
    <name evidence="2" type="ORF">ACFFIC_18025</name>
</gene>
<sequence>MDSGWTARTPRANRATMEFWQRFEPAPDAPPHRDATALPMPDGSALRLPLRDYGEVAVTGLILNQASFAVLRRLAAWLAQAVRPLEAEVVCGLPTLGHALAPLVAKALGHPNWVAAGYSRKRWYEDALSVPVSSSTTPGQRRMWLDPRILPRLAGRRVLLVDDVISTGRSALAGLALLRAAGVRPVALGVAMAQGDGWVPSWPSATPVCAAFATPLFRPVPGGWAPDPSTRPVVTLPPATPSVASDFA</sequence>
<dbReference type="EMBL" id="JBHLVZ010000060">
    <property type="protein sequence ID" value="MFC0387430.1"/>
    <property type="molecule type" value="Genomic_DNA"/>
</dbReference>
<dbReference type="PANTHER" id="PTHR43218:SF1">
    <property type="entry name" value="PHOSPHORIBOSYLTRANSFERASE"/>
    <property type="match status" value="1"/>
</dbReference>
<dbReference type="InterPro" id="IPR029057">
    <property type="entry name" value="PRTase-like"/>
</dbReference>
<dbReference type="CDD" id="cd06223">
    <property type="entry name" value="PRTases_typeI"/>
    <property type="match status" value="1"/>
</dbReference>
<dbReference type="Pfam" id="PF00156">
    <property type="entry name" value="Pribosyltran"/>
    <property type="match status" value="1"/>
</dbReference>
<dbReference type="RefSeq" id="WP_377052858.1">
    <property type="nucleotide sequence ID" value="NZ_JBHLVZ010000060.1"/>
</dbReference>
<dbReference type="SUPFAM" id="SSF53271">
    <property type="entry name" value="PRTase-like"/>
    <property type="match status" value="1"/>
</dbReference>